<reference evidence="12" key="1">
    <citation type="submission" date="2020-04" db="EMBL/GenBank/DDBJ databases">
        <title>Draft genome resource of the tomato pathogen Pseudocercospora fuligena.</title>
        <authorList>
            <person name="Zaccaron A."/>
        </authorList>
    </citation>
    <scope>NUCLEOTIDE SEQUENCE</scope>
    <source>
        <strain evidence="12">PF001</strain>
    </source>
</reference>
<evidence type="ECO:0000256" key="8">
    <source>
        <dbReference type="PIRSR" id="PIRSR602402-1"/>
    </source>
</evidence>
<evidence type="ECO:0000256" key="4">
    <source>
        <dbReference type="ARBA" id="ARBA00022723"/>
    </source>
</evidence>
<dbReference type="GO" id="GO:0020037">
    <property type="term" value="F:heme binding"/>
    <property type="evidence" value="ECO:0007669"/>
    <property type="project" value="InterPro"/>
</dbReference>
<keyword evidence="7 12" id="KW-0503">Monooxygenase</keyword>
<dbReference type="Gene3D" id="2.60.40.1610">
    <property type="entry name" value="Domain of unknown function DUF1254"/>
    <property type="match status" value="1"/>
</dbReference>
<dbReference type="SUPFAM" id="SSF160935">
    <property type="entry name" value="VPA0735-like"/>
    <property type="match status" value="1"/>
</dbReference>
<dbReference type="InterPro" id="IPR037049">
    <property type="entry name" value="DUF1214_C_sf"/>
</dbReference>
<dbReference type="Gene3D" id="2.60.120.600">
    <property type="entry name" value="Domain of unknown function DUF1214, C-terminal domain"/>
    <property type="match status" value="1"/>
</dbReference>
<keyword evidence="3 8" id="KW-0349">Heme</keyword>
<dbReference type="GO" id="GO:0005506">
    <property type="term" value="F:iron ion binding"/>
    <property type="evidence" value="ECO:0007669"/>
    <property type="project" value="InterPro"/>
</dbReference>
<dbReference type="EMBL" id="JABCIY010000077">
    <property type="protein sequence ID" value="KAF7193674.1"/>
    <property type="molecule type" value="Genomic_DNA"/>
</dbReference>
<dbReference type="Pfam" id="PF00067">
    <property type="entry name" value="p450"/>
    <property type="match status" value="1"/>
</dbReference>
<feature type="transmembrane region" description="Helical" evidence="9">
    <location>
        <begin position="12"/>
        <end position="36"/>
    </location>
</feature>
<dbReference type="OrthoDB" id="1470350at2759"/>
<comment type="cofactor">
    <cofactor evidence="1 8">
        <name>heme</name>
        <dbReference type="ChEBI" id="CHEBI:30413"/>
    </cofactor>
</comment>
<dbReference type="CDD" id="cd11063">
    <property type="entry name" value="CYP52"/>
    <property type="match status" value="1"/>
</dbReference>
<keyword evidence="6 8" id="KW-0408">Iron</keyword>
<dbReference type="PANTHER" id="PTHR24287">
    <property type="entry name" value="P450, PUTATIVE (EUROFUNG)-RELATED"/>
    <property type="match status" value="1"/>
</dbReference>
<dbReference type="InterPro" id="IPR010621">
    <property type="entry name" value="DUF1214"/>
</dbReference>
<evidence type="ECO:0000256" key="5">
    <source>
        <dbReference type="ARBA" id="ARBA00023002"/>
    </source>
</evidence>
<gene>
    <name evidence="12" type="ORF">HII31_05020</name>
</gene>
<evidence type="ECO:0000313" key="12">
    <source>
        <dbReference type="EMBL" id="KAF7193674.1"/>
    </source>
</evidence>
<dbReference type="InterPro" id="IPR002402">
    <property type="entry name" value="Cyt_P450_E_grp-II"/>
</dbReference>
<feature type="binding site" description="axial binding residue" evidence="8">
    <location>
        <position position="482"/>
    </location>
    <ligand>
        <name>heme</name>
        <dbReference type="ChEBI" id="CHEBI:30413"/>
    </ligand>
    <ligandPart>
        <name>Fe</name>
        <dbReference type="ChEBI" id="CHEBI:18248"/>
    </ligandPart>
</feature>
<dbReference type="PANTHER" id="PTHR24287:SF1">
    <property type="entry name" value="P450, PUTATIVE (EUROFUNG)-RELATED"/>
    <property type="match status" value="1"/>
</dbReference>
<dbReference type="SUPFAM" id="SSF48264">
    <property type="entry name" value="Cytochrome P450"/>
    <property type="match status" value="1"/>
</dbReference>
<protein>
    <submittedName>
        <fullName evidence="12">Cytochrome P450 monooxygenase</fullName>
    </submittedName>
</protein>
<keyword evidence="9" id="KW-1133">Transmembrane helix</keyword>
<dbReference type="PRINTS" id="PR00464">
    <property type="entry name" value="EP450II"/>
</dbReference>
<dbReference type="Gene3D" id="1.10.630.10">
    <property type="entry name" value="Cytochrome P450"/>
    <property type="match status" value="1"/>
</dbReference>
<keyword evidence="9" id="KW-0812">Transmembrane</keyword>
<keyword evidence="5" id="KW-0560">Oxidoreductase</keyword>
<dbReference type="Pfam" id="PF06742">
    <property type="entry name" value="DUF1214"/>
    <property type="match status" value="1"/>
</dbReference>
<dbReference type="Proteomes" id="UP000660729">
    <property type="component" value="Unassembled WGS sequence"/>
</dbReference>
<evidence type="ECO:0000256" key="9">
    <source>
        <dbReference type="SAM" id="Phobius"/>
    </source>
</evidence>
<dbReference type="InterPro" id="IPR037050">
    <property type="entry name" value="DUF1254_sf"/>
</dbReference>
<keyword evidence="9" id="KW-0472">Membrane</keyword>
<dbReference type="PRINTS" id="PR01239">
    <property type="entry name" value="EP450IICYP52"/>
</dbReference>
<dbReference type="InterPro" id="IPR047146">
    <property type="entry name" value="Cyt_P450_E_CYP52_fungi"/>
</dbReference>
<evidence type="ECO:0000256" key="6">
    <source>
        <dbReference type="ARBA" id="ARBA00023004"/>
    </source>
</evidence>
<dbReference type="InterPro" id="IPR002974">
    <property type="entry name" value="Cyt_P450_E_CYP52_ascomycetes"/>
</dbReference>
<keyword evidence="4 8" id="KW-0479">Metal-binding</keyword>
<evidence type="ECO:0000259" key="10">
    <source>
        <dbReference type="Pfam" id="PF06742"/>
    </source>
</evidence>
<comment type="similarity">
    <text evidence="2">Belongs to the cytochrome P450 family.</text>
</comment>
<dbReference type="InterPro" id="IPR010679">
    <property type="entry name" value="DUF1254"/>
</dbReference>
<dbReference type="Pfam" id="PF06863">
    <property type="entry name" value="DUF1254"/>
    <property type="match status" value="1"/>
</dbReference>
<name>A0A8H6RLI4_9PEZI</name>
<dbReference type="InterPro" id="IPR001128">
    <property type="entry name" value="Cyt_P450"/>
</dbReference>
<evidence type="ECO:0000256" key="2">
    <source>
        <dbReference type="ARBA" id="ARBA00010617"/>
    </source>
</evidence>
<dbReference type="GO" id="GO:0016712">
    <property type="term" value="F:oxidoreductase activity, acting on paired donors, with incorporation or reduction of molecular oxygen, reduced flavin or flavoprotein as one donor, and incorporation of one atom of oxygen"/>
    <property type="evidence" value="ECO:0007669"/>
    <property type="project" value="InterPro"/>
</dbReference>
<dbReference type="InterPro" id="IPR036396">
    <property type="entry name" value="Cyt_P450_sf"/>
</dbReference>
<evidence type="ECO:0000256" key="3">
    <source>
        <dbReference type="ARBA" id="ARBA00022617"/>
    </source>
</evidence>
<dbReference type="AlphaFoldDB" id="A0A8H6RLI4"/>
<accession>A0A8H6RLI4</accession>
<sequence length="1024" mass="114817">MDEFALAYMMPWTQYPVTAGLLCAVLLVFGLLSFIFNKRGRYRARKALAFQHNCSPAPCRQQSGFLGGLDILLDSYRHKSQHRYLESLQRNFSRYGRTYTSCIMGMNRLVTIEHANIEAILKTKAEDFIARPARHHALNNLVGPGVLTSDGAQWKFHRMMMKPSFDRRRLEDLTMYEEYFQRLRKHLPAEHREVDLQDLFFKFTLDLTTGHLFGSSSNTLSSQDTSTAGNQLAGAFDRSQRAAVHRFALGWLNWLVPQPGYWLDTRRVRQFADRYIALALRCQKASTDQHEDTSSSTFLHSLATQSHSYDDVRSGTLHMLVAGRDSTASLLSNLWFCLARDQRVWSKLKQEISMLDGDTPETSEELKRMPYLRACINECKPRSLKLLHESTANLSGALRCHPAIPWSLRAAARDTVLPSGGGLDQNAPILVPAGTSVLVPFYCLHRDPQFWGEDANDFFPERWESAKPGWAYLPFLAGPRMCLGYQFAINTASYVTIRLMQCLEKVTPVSETPWREELGLSMASADGVKVFVEALEGIKVSWKQAVEATQHKANVEGNAHVVLIEHCNNGAGEYFVSTGRTGSNDILSHCRMTFSLIYGSPVVAWKASAIALLQIFGSNEFYFQRNFATPTFSFAPSPNVDTLYGAVMVDLSRHDLVLSIPPVDAGRYWDFAFTDPYGNNFENIGSVTKSTPGQYLIRHAACHSQETNHAPVGNLSHYDAIIDVPTVYAILNNSIRTQNKSVSCLASTPIPELSVDLLNTTGTFTQSTAQDLELIARVAQHNPPIIQNDSWRVKSLLRSASLYDGHYHPPEDVNLTLADTRATEAIDAAASSPQNILELGNDWYTDALSIAGNFGTNYFYRAYIAVALFLQLTPDQALYPRHRKYYSQNFSLDSNRSLLFTFSDIPRVTEGGFWSLTAYNENYTLIDNAIDRYSVGSRDTLRFLDGSVNRPVPSANRSTCSRSFQVLLQASDEPPPVNWTSNWLPSPAGGGIINFNLRFYAPSSALTDETYQYPIIKEIAAICA</sequence>
<evidence type="ECO:0000256" key="7">
    <source>
        <dbReference type="ARBA" id="ARBA00023033"/>
    </source>
</evidence>
<feature type="domain" description="DUF1214" evidence="10">
    <location>
        <begin position="892"/>
        <end position="1003"/>
    </location>
</feature>
<keyword evidence="13" id="KW-1185">Reference proteome</keyword>
<proteinExistence type="inferred from homology"/>
<comment type="caution">
    <text evidence="12">The sequence shown here is derived from an EMBL/GenBank/DDBJ whole genome shotgun (WGS) entry which is preliminary data.</text>
</comment>
<feature type="domain" description="DUF1254" evidence="11">
    <location>
        <begin position="619"/>
        <end position="728"/>
    </location>
</feature>
<organism evidence="12 13">
    <name type="scientific">Pseudocercospora fuligena</name>
    <dbReference type="NCBI Taxonomy" id="685502"/>
    <lineage>
        <taxon>Eukaryota</taxon>
        <taxon>Fungi</taxon>
        <taxon>Dikarya</taxon>
        <taxon>Ascomycota</taxon>
        <taxon>Pezizomycotina</taxon>
        <taxon>Dothideomycetes</taxon>
        <taxon>Dothideomycetidae</taxon>
        <taxon>Mycosphaerellales</taxon>
        <taxon>Mycosphaerellaceae</taxon>
        <taxon>Pseudocercospora</taxon>
    </lineage>
</organism>
<evidence type="ECO:0000259" key="11">
    <source>
        <dbReference type="Pfam" id="PF06863"/>
    </source>
</evidence>
<evidence type="ECO:0000256" key="1">
    <source>
        <dbReference type="ARBA" id="ARBA00001971"/>
    </source>
</evidence>
<evidence type="ECO:0000313" key="13">
    <source>
        <dbReference type="Proteomes" id="UP000660729"/>
    </source>
</evidence>